<name>A0A0N7G2F2_9VIRU</name>
<dbReference type="InterPro" id="IPR015797">
    <property type="entry name" value="NUDIX_hydrolase-like_dom_sf"/>
</dbReference>
<dbReference type="GO" id="GO:0016787">
    <property type="term" value="F:hydrolase activity"/>
    <property type="evidence" value="ECO:0007669"/>
    <property type="project" value="UniProtKB-KW"/>
</dbReference>
<evidence type="ECO:0000256" key="1">
    <source>
        <dbReference type="ARBA" id="ARBA00022801"/>
    </source>
</evidence>
<organism evidence="3 4">
    <name type="scientific">Port-miou virus</name>
    <dbReference type="NCBI Taxonomy" id="1733873"/>
    <lineage>
        <taxon>Viruses</taxon>
        <taxon>Varidnaviria</taxon>
        <taxon>Bamfordvirae</taxon>
        <taxon>Nucleocytoviricota</taxon>
        <taxon>Megaviricetes</taxon>
        <taxon>Pimascovirales</taxon>
        <taxon>Pimascovirales incertae sedis</taxon>
        <taxon>Marseilleviridae</taxon>
        <taxon>Losannavirus</taxon>
        <taxon>Losannavirus lausannense</taxon>
        <taxon>Lausannevirus</taxon>
    </lineage>
</organism>
<dbReference type="PROSITE" id="PS51462">
    <property type="entry name" value="NUDIX"/>
    <property type="match status" value="1"/>
</dbReference>
<dbReference type="EMBL" id="KT428292">
    <property type="protein sequence ID" value="ALH06960.1"/>
    <property type="molecule type" value="Genomic_DNA"/>
</dbReference>
<protein>
    <submittedName>
        <fullName evidence="3">Nudix hydrolase</fullName>
    </submittedName>
</protein>
<keyword evidence="1 3" id="KW-0378">Hydrolase</keyword>
<reference evidence="3" key="1">
    <citation type="journal article" date="2015" name="Genome Announc.">
        <title>Complete Genome Sequence of a New Member of the Marseilleviridae Recovered from the Brackish Submarine Spring in the Cassis Port-Miou Calanque, France.</title>
        <authorList>
            <person name="Doutre G."/>
            <person name="Arfib B."/>
            <person name="Rochette P."/>
            <person name="Claverie J.M."/>
            <person name="Bonin P."/>
            <person name="Abergel C."/>
        </authorList>
    </citation>
    <scope>NUCLEOTIDE SEQUENCE [LARGE SCALE GENOMIC DNA]</scope>
    <source>
        <strain evidence="3">1</strain>
    </source>
</reference>
<dbReference type="PANTHER" id="PTHR23114">
    <property type="entry name" value="M7GPPPN-MRNA HYDROLASE"/>
    <property type="match status" value="1"/>
</dbReference>
<accession>A0A0N7G2F2</accession>
<dbReference type="SUPFAM" id="SSF55811">
    <property type="entry name" value="Nudix"/>
    <property type="match status" value="1"/>
</dbReference>
<feature type="domain" description="Nudix hydrolase" evidence="2">
    <location>
        <begin position="38"/>
        <end position="264"/>
    </location>
</feature>
<dbReference type="PANTHER" id="PTHR23114:SF17">
    <property type="entry name" value="M7GPPPN-MRNA HYDROLASE"/>
    <property type="match status" value="1"/>
</dbReference>
<proteinExistence type="predicted"/>
<dbReference type="InterPro" id="IPR000086">
    <property type="entry name" value="NUDIX_hydrolase_dom"/>
</dbReference>
<evidence type="ECO:0000313" key="3">
    <source>
        <dbReference type="EMBL" id="ALH06960.1"/>
    </source>
</evidence>
<dbReference type="Pfam" id="PF00293">
    <property type="entry name" value="NUDIX"/>
    <property type="match status" value="1"/>
</dbReference>
<evidence type="ECO:0000313" key="4">
    <source>
        <dbReference type="Proteomes" id="UP000319438"/>
    </source>
</evidence>
<dbReference type="Proteomes" id="UP000319438">
    <property type="component" value="Segment"/>
</dbReference>
<gene>
    <name evidence="3" type="ORF">PMV_262</name>
</gene>
<dbReference type="Gene3D" id="3.90.79.10">
    <property type="entry name" value="Nucleoside Triphosphate Pyrophosphohydrolase"/>
    <property type="match status" value="1"/>
</dbReference>
<evidence type="ECO:0000259" key="2">
    <source>
        <dbReference type="PROSITE" id="PS51462"/>
    </source>
</evidence>
<dbReference type="PROSITE" id="PS00893">
    <property type="entry name" value="NUDIX_BOX"/>
    <property type="match status" value="1"/>
</dbReference>
<dbReference type="InterPro" id="IPR020084">
    <property type="entry name" value="NUDIX_hydrolase_CS"/>
</dbReference>
<sequence length="272" mass="31884">MAAMMYDKQWPRQAVTYGRGRSPYVKKKTHCMNARYTRPIMSYGVLLYTFRKGEPVFLLCQRRHTIEFVDLILSKIPKERLLGACARLTDQERQRLCEWSFDALWDDFLPQKNCRLYFDDKEEMRVRFERNKKEMVFAISETTSVIFEPQWGFPKGKKNTKESSIACAIREFVEETGMEVERNRIQIVDDTNPFIERFIGSNGKIYGSQYFLAYSEEELKIHKKDFDGVSTISEEIADLKWATYEEAKKVLSPERVEILQNAILCIRTSGGA</sequence>